<proteinExistence type="predicted"/>
<dbReference type="SMART" id="SM00344">
    <property type="entry name" value="HTH_ASNC"/>
    <property type="match status" value="1"/>
</dbReference>
<dbReference type="InterPro" id="IPR036388">
    <property type="entry name" value="WH-like_DNA-bd_sf"/>
</dbReference>
<dbReference type="Proteomes" id="UP001180754">
    <property type="component" value="Unassembled WGS sequence"/>
</dbReference>
<evidence type="ECO:0000313" key="6">
    <source>
        <dbReference type="Proteomes" id="UP001180754"/>
    </source>
</evidence>
<dbReference type="Pfam" id="PF01037">
    <property type="entry name" value="AsnC_trans_reg"/>
    <property type="match status" value="1"/>
</dbReference>
<dbReference type="PANTHER" id="PTHR30154:SF34">
    <property type="entry name" value="TRANSCRIPTIONAL REGULATOR AZLB"/>
    <property type="match status" value="1"/>
</dbReference>
<sequence>MKELDAIDRRILRVLQENGRIQNVELAEKVGLSPSPCLRRVKMLEEAGVIERYVALLNPAKIGMGLTVFARIWLTGQDAETVEHFTEEVKRLPQIVECHLMAGDCDFLLRVVAADLDAYRKFQLDHLTRIRGVQSVKTEIPMQKIKLTSELPL</sequence>
<gene>
    <name evidence="5" type="ORF">RND15_12245</name>
</gene>
<dbReference type="SUPFAM" id="SSF54909">
    <property type="entry name" value="Dimeric alpha+beta barrel"/>
    <property type="match status" value="1"/>
</dbReference>
<dbReference type="InterPro" id="IPR011991">
    <property type="entry name" value="ArsR-like_HTH"/>
</dbReference>
<evidence type="ECO:0000259" key="4">
    <source>
        <dbReference type="PROSITE" id="PS50956"/>
    </source>
</evidence>
<dbReference type="PRINTS" id="PR00033">
    <property type="entry name" value="HTHASNC"/>
</dbReference>
<reference evidence="5" key="1">
    <citation type="submission" date="2024-05" db="EMBL/GenBank/DDBJ databases">
        <title>30 novel species of actinomycetes from the DSMZ collection.</title>
        <authorList>
            <person name="Nouioui I."/>
        </authorList>
    </citation>
    <scope>NUCLEOTIDE SEQUENCE</scope>
    <source>
        <strain evidence="5">DSM 41529</strain>
    </source>
</reference>
<feature type="domain" description="HTH asnC-type" evidence="4">
    <location>
        <begin position="4"/>
        <end position="65"/>
    </location>
</feature>
<dbReference type="Gene3D" id="1.10.10.10">
    <property type="entry name" value="Winged helix-like DNA-binding domain superfamily/Winged helix DNA-binding domain"/>
    <property type="match status" value="1"/>
</dbReference>
<organism evidence="5 6">
    <name type="scientific">Streptomyces lonegramiae</name>
    <dbReference type="NCBI Taxonomy" id="3075524"/>
    <lineage>
        <taxon>Bacteria</taxon>
        <taxon>Bacillati</taxon>
        <taxon>Actinomycetota</taxon>
        <taxon>Actinomycetes</taxon>
        <taxon>Kitasatosporales</taxon>
        <taxon>Streptomycetaceae</taxon>
        <taxon>Streptomyces</taxon>
    </lineage>
</organism>
<dbReference type="InterPro" id="IPR019888">
    <property type="entry name" value="Tscrpt_reg_AsnC-like"/>
</dbReference>
<evidence type="ECO:0000313" key="5">
    <source>
        <dbReference type="EMBL" id="MDT0543482.1"/>
    </source>
</evidence>
<keyword evidence="1" id="KW-0805">Transcription regulation</keyword>
<name>A0ABU2XDJ2_9ACTN</name>
<dbReference type="RefSeq" id="WP_311723895.1">
    <property type="nucleotide sequence ID" value="NZ_JAVRFD010000005.1"/>
</dbReference>
<dbReference type="EMBL" id="JAVRFD010000005">
    <property type="protein sequence ID" value="MDT0543482.1"/>
    <property type="molecule type" value="Genomic_DNA"/>
</dbReference>
<dbReference type="CDD" id="cd00090">
    <property type="entry name" value="HTH_ARSR"/>
    <property type="match status" value="1"/>
</dbReference>
<evidence type="ECO:0000256" key="2">
    <source>
        <dbReference type="ARBA" id="ARBA00023125"/>
    </source>
</evidence>
<protein>
    <submittedName>
        <fullName evidence="5">Lrp/AsnC family transcriptional regulator</fullName>
    </submittedName>
</protein>
<evidence type="ECO:0000256" key="3">
    <source>
        <dbReference type="ARBA" id="ARBA00023163"/>
    </source>
</evidence>
<accession>A0ABU2XDJ2</accession>
<keyword evidence="6" id="KW-1185">Reference proteome</keyword>
<dbReference type="SUPFAM" id="SSF46785">
    <property type="entry name" value="Winged helix' DNA-binding domain"/>
    <property type="match status" value="1"/>
</dbReference>
<keyword evidence="2" id="KW-0238">DNA-binding</keyword>
<dbReference type="InterPro" id="IPR000485">
    <property type="entry name" value="AsnC-type_HTH_dom"/>
</dbReference>
<evidence type="ECO:0000256" key="1">
    <source>
        <dbReference type="ARBA" id="ARBA00023015"/>
    </source>
</evidence>
<dbReference type="PANTHER" id="PTHR30154">
    <property type="entry name" value="LEUCINE-RESPONSIVE REGULATORY PROTEIN"/>
    <property type="match status" value="1"/>
</dbReference>
<dbReference type="Gene3D" id="3.30.70.920">
    <property type="match status" value="1"/>
</dbReference>
<comment type="caution">
    <text evidence="5">The sequence shown here is derived from an EMBL/GenBank/DDBJ whole genome shotgun (WGS) entry which is preliminary data.</text>
</comment>
<dbReference type="InterPro" id="IPR019887">
    <property type="entry name" value="Tscrpt_reg_AsnC/Lrp_C"/>
</dbReference>
<dbReference type="InterPro" id="IPR036390">
    <property type="entry name" value="WH_DNA-bd_sf"/>
</dbReference>
<keyword evidence="3" id="KW-0804">Transcription</keyword>
<dbReference type="InterPro" id="IPR011008">
    <property type="entry name" value="Dimeric_a/b-barrel"/>
</dbReference>
<dbReference type="PROSITE" id="PS50956">
    <property type="entry name" value="HTH_ASNC_2"/>
    <property type="match status" value="1"/>
</dbReference>
<dbReference type="Pfam" id="PF13412">
    <property type="entry name" value="HTH_24"/>
    <property type="match status" value="1"/>
</dbReference>